<feature type="repeat" description="ANK" evidence="3">
    <location>
        <begin position="624"/>
        <end position="656"/>
    </location>
</feature>
<dbReference type="SUPFAM" id="SSF48403">
    <property type="entry name" value="Ankyrin repeat"/>
    <property type="match status" value="2"/>
</dbReference>
<reference evidence="7" key="1">
    <citation type="journal article" date="2014" name="BMC Genomics">
        <title>The genome sequence of the biocontrol fungus Metarhizium anisopliae and comparative genomics of Metarhizium species.</title>
        <authorList>
            <person name="Pattemore J.A."/>
            <person name="Hane J.K."/>
            <person name="Williams A.H."/>
            <person name="Wilson B.A."/>
            <person name="Stodart B.J."/>
            <person name="Ash G.J."/>
        </authorList>
    </citation>
    <scope>NUCLEOTIDE SEQUENCE [LARGE SCALE GENOMIC DNA]</scope>
    <source>
        <strain evidence="7">BRIP 53293</strain>
    </source>
</reference>
<evidence type="ECO:0000313" key="7">
    <source>
        <dbReference type="Proteomes" id="UP000054544"/>
    </source>
</evidence>
<dbReference type="PRINTS" id="PR01415">
    <property type="entry name" value="ANKYRIN"/>
</dbReference>
<dbReference type="OrthoDB" id="20872at2759"/>
<name>A0A0D9P9V4_METAN</name>
<dbReference type="SMART" id="SM00248">
    <property type="entry name" value="ANK"/>
    <property type="match status" value="13"/>
</dbReference>
<feature type="region of interest" description="Disordered" evidence="4">
    <location>
        <begin position="1081"/>
        <end position="1110"/>
    </location>
</feature>
<dbReference type="AlphaFoldDB" id="A0A0D9P9V4"/>
<dbReference type="InterPro" id="IPR036770">
    <property type="entry name" value="Ankyrin_rpt-contain_sf"/>
</dbReference>
<evidence type="ECO:0000313" key="6">
    <source>
        <dbReference type="EMBL" id="KJK83022.1"/>
    </source>
</evidence>
<feature type="repeat" description="ANK" evidence="3">
    <location>
        <begin position="458"/>
        <end position="490"/>
    </location>
</feature>
<evidence type="ECO:0000256" key="1">
    <source>
        <dbReference type="ARBA" id="ARBA00022737"/>
    </source>
</evidence>
<feature type="repeat" description="ANK" evidence="3">
    <location>
        <begin position="591"/>
        <end position="623"/>
    </location>
</feature>
<dbReference type="PROSITE" id="PS50088">
    <property type="entry name" value="ANK_REPEAT"/>
    <property type="match status" value="10"/>
</dbReference>
<feature type="transmembrane region" description="Helical" evidence="5">
    <location>
        <begin position="939"/>
        <end position="966"/>
    </location>
</feature>
<evidence type="ECO:0000256" key="4">
    <source>
        <dbReference type="SAM" id="MobiDB-lite"/>
    </source>
</evidence>
<gene>
    <name evidence="6" type="ORF">H634G_01150</name>
</gene>
<keyword evidence="1" id="KW-0677">Repeat</keyword>
<feature type="repeat" description="ANK" evidence="3">
    <location>
        <begin position="657"/>
        <end position="689"/>
    </location>
</feature>
<feature type="compositionally biased region" description="Polar residues" evidence="4">
    <location>
        <begin position="176"/>
        <end position="186"/>
    </location>
</feature>
<evidence type="ECO:0000256" key="5">
    <source>
        <dbReference type="SAM" id="Phobius"/>
    </source>
</evidence>
<protein>
    <submittedName>
        <fullName evidence="6">Uncharacterized protein</fullName>
    </submittedName>
</protein>
<dbReference type="Proteomes" id="UP000054544">
    <property type="component" value="Unassembled WGS sequence"/>
</dbReference>
<keyword evidence="5" id="KW-0812">Transmembrane</keyword>
<keyword evidence="2 3" id="KW-0040">ANK repeat</keyword>
<feature type="repeat" description="ANK" evidence="3">
    <location>
        <begin position="557"/>
        <end position="579"/>
    </location>
</feature>
<feature type="compositionally biased region" description="Polar residues" evidence="4">
    <location>
        <begin position="240"/>
        <end position="252"/>
    </location>
</feature>
<accession>A0A0D9P9V4</accession>
<dbReference type="InterPro" id="IPR002110">
    <property type="entry name" value="Ankyrin_rpt"/>
</dbReference>
<keyword evidence="7" id="KW-1185">Reference proteome</keyword>
<dbReference type="PANTHER" id="PTHR24198">
    <property type="entry name" value="ANKYRIN REPEAT AND PROTEIN KINASE DOMAIN-CONTAINING PROTEIN"/>
    <property type="match status" value="1"/>
</dbReference>
<dbReference type="PANTHER" id="PTHR24198:SF165">
    <property type="entry name" value="ANKYRIN REPEAT-CONTAINING PROTEIN-RELATED"/>
    <property type="match status" value="1"/>
</dbReference>
<feature type="repeat" description="ANK" evidence="3">
    <location>
        <begin position="491"/>
        <end position="523"/>
    </location>
</feature>
<feature type="compositionally biased region" description="Low complexity" evidence="4">
    <location>
        <begin position="1101"/>
        <end position="1110"/>
    </location>
</feature>
<organism evidence="6 7">
    <name type="scientific">Metarhizium anisopliae BRIP 53293</name>
    <dbReference type="NCBI Taxonomy" id="1291518"/>
    <lineage>
        <taxon>Eukaryota</taxon>
        <taxon>Fungi</taxon>
        <taxon>Dikarya</taxon>
        <taxon>Ascomycota</taxon>
        <taxon>Pezizomycotina</taxon>
        <taxon>Sordariomycetes</taxon>
        <taxon>Hypocreomycetidae</taxon>
        <taxon>Hypocreales</taxon>
        <taxon>Clavicipitaceae</taxon>
        <taxon>Metarhizium</taxon>
    </lineage>
</organism>
<dbReference type="PROSITE" id="PS50297">
    <property type="entry name" value="ANK_REP_REGION"/>
    <property type="match status" value="9"/>
</dbReference>
<keyword evidence="5" id="KW-0472">Membrane</keyword>
<feature type="repeat" description="ANK" evidence="3">
    <location>
        <begin position="392"/>
        <end position="424"/>
    </location>
</feature>
<feature type="region of interest" description="Disordered" evidence="4">
    <location>
        <begin position="176"/>
        <end position="197"/>
    </location>
</feature>
<proteinExistence type="predicted"/>
<keyword evidence="5" id="KW-1133">Transmembrane helix</keyword>
<dbReference type="Pfam" id="PF12796">
    <property type="entry name" value="Ank_2"/>
    <property type="match status" value="4"/>
</dbReference>
<sequence>MDPLTIIGAVAACSDIIKIIVRITSNLSQVRSRWSEGGRPVQLLAQKLSTIRAALTEIETWAEFSLRSNPRGESLSRWFKIAIDGCQAVMQALDQDILALVGDSVGSRLRQFFLDTSSSLKEHDARLQSQISALQLLLTAAYCQNLSEQNDLLRKHKSTQLLQRVQEDITTIREQSTVRETASEQPNPHPQDDAQNIEIPSHEGISNQIPSISNLPVLNYPTEEWQRPLPFQRPEYADSSIPSEKTSQSLSIFSKRPRSASTGTSDGSGGQHTSWLVRRLSRTARPKSAGRISREQLLSPISRKRIKAPGDLAPTEIYLQSHNNTPPPRTIVAAQRGDVAEMTSLIRRRANVEQIHPKTGRTPLAVAAHCGHEGVVELLLAEGCNLGTKDRSQLEPLHLAAANGHCQVIDILLDREADVNVRGPEDKTPLRVACDHGQMNAIKTLVRRQALVDARDRKKRTSLHMVSDSGDNDVVRLLLQSGANKDAKDSQMRSPLHCACAAGRLDVVRTLLAAKANIEAQDDAKMTPLGIASKLGLRSVAEILIQNKAMTNIKSQGDMTPLHWASFQGHDEVVELLLKQKRAETEARNENNRTALHLAAMTRSFGVIEKLLRAGANMEAECSQKYRPLHYACKDVEYCEASLLLNFGADFNAKTSTGETPLHLATKAGSKATVCKLIERGASVDCQDGQGTRPLLTACSQGSMVIVQKLLDSGARLNVPLGPGLRSDSPVCRAASGGFVPIIQELINRGASAREIDSGGWQPLRHAAFMGHVSAVGCLLGNGARANDLGPLEILSFASTATLDQMTRILEILETGLRSEQAEHQRVAYLEASATPANPGDPLELHSNPSSTPELVRNGSYMGYRRLFDEESEGVAHGNVSLANNLQTQHRYRETRPPGGVLHLVAPDHDTTQLRAHHCLRLRIIVIVEPRSIMPESGWLQWTIILVLTALFLSLVVVAQVVATYWAAYLAAPQEIVTFIDTVDFSIQENESYDRDVAKVQRLEDKIRLGQLLREIQKGGDDLREQLNSLVVSDGATTLRTSTRLLWGAKRAQLEDRVRRLDLLRMRFLVVYMGIMTSVVDRNPPPPPPLPRDPEKIMSFSSPTKPSLKKSLTETMVKRPPLRRLTTQAIGHQENVITPHRKGWAGVVEELQTSPRMQQRHASIELAMAQPTP</sequence>
<evidence type="ECO:0000256" key="3">
    <source>
        <dbReference type="PROSITE-ProRule" id="PRU00023"/>
    </source>
</evidence>
<dbReference type="STRING" id="1291518.A0A0D9P9V4"/>
<dbReference type="Gene3D" id="1.25.40.20">
    <property type="entry name" value="Ankyrin repeat-containing domain"/>
    <property type="match status" value="3"/>
</dbReference>
<evidence type="ECO:0000256" key="2">
    <source>
        <dbReference type="ARBA" id="ARBA00023043"/>
    </source>
</evidence>
<feature type="region of interest" description="Disordered" evidence="4">
    <location>
        <begin position="233"/>
        <end position="274"/>
    </location>
</feature>
<dbReference type="EMBL" id="KE384721">
    <property type="protein sequence ID" value="KJK83022.1"/>
    <property type="molecule type" value="Genomic_DNA"/>
</dbReference>
<dbReference type="Pfam" id="PF00023">
    <property type="entry name" value="Ank"/>
    <property type="match status" value="1"/>
</dbReference>
<feature type="repeat" description="ANK" evidence="3">
    <location>
        <begin position="359"/>
        <end position="391"/>
    </location>
</feature>
<feature type="repeat" description="ANK" evidence="3">
    <location>
        <begin position="690"/>
        <end position="719"/>
    </location>
</feature>
<feature type="repeat" description="ANK" evidence="3">
    <location>
        <begin position="425"/>
        <end position="457"/>
    </location>
</feature>